<organism evidence="9 10">
    <name type="scientific">Salinactinospora qingdaonensis</name>
    <dbReference type="NCBI Taxonomy" id="702744"/>
    <lineage>
        <taxon>Bacteria</taxon>
        <taxon>Bacillati</taxon>
        <taxon>Actinomycetota</taxon>
        <taxon>Actinomycetes</taxon>
        <taxon>Streptosporangiales</taxon>
        <taxon>Nocardiopsidaceae</taxon>
        <taxon>Salinactinospora</taxon>
    </lineage>
</organism>
<feature type="transmembrane region" description="Helical" evidence="8">
    <location>
        <begin position="57"/>
        <end position="76"/>
    </location>
</feature>
<dbReference type="EMBL" id="BAABDD010000001">
    <property type="protein sequence ID" value="GAA3725953.1"/>
    <property type="molecule type" value="Genomic_DNA"/>
</dbReference>
<evidence type="ECO:0000313" key="10">
    <source>
        <dbReference type="Proteomes" id="UP001500908"/>
    </source>
</evidence>
<keyword evidence="6" id="KW-0406">Ion transport</keyword>
<feature type="transmembrane region" description="Helical" evidence="8">
    <location>
        <begin position="88"/>
        <end position="113"/>
    </location>
</feature>
<gene>
    <name evidence="9" type="ORF">GCM10022402_03350</name>
</gene>
<feature type="transmembrane region" description="Helical" evidence="8">
    <location>
        <begin position="420"/>
        <end position="442"/>
    </location>
</feature>
<evidence type="ECO:0000256" key="4">
    <source>
        <dbReference type="ARBA" id="ARBA00022692"/>
    </source>
</evidence>
<keyword evidence="3" id="KW-1003">Cell membrane</keyword>
<evidence type="ECO:0000256" key="2">
    <source>
        <dbReference type="ARBA" id="ARBA00022448"/>
    </source>
</evidence>
<evidence type="ECO:0000256" key="1">
    <source>
        <dbReference type="ARBA" id="ARBA00004651"/>
    </source>
</evidence>
<evidence type="ECO:0000256" key="6">
    <source>
        <dbReference type="ARBA" id="ARBA00023065"/>
    </source>
</evidence>
<feature type="transmembrane region" description="Helical" evidence="8">
    <location>
        <begin position="25"/>
        <end position="45"/>
    </location>
</feature>
<keyword evidence="10" id="KW-1185">Reference proteome</keyword>
<feature type="transmembrane region" description="Helical" evidence="8">
    <location>
        <begin position="245"/>
        <end position="265"/>
    </location>
</feature>
<comment type="caution">
    <text evidence="9">The sequence shown here is derived from an EMBL/GenBank/DDBJ whole genome shotgun (WGS) entry which is preliminary data.</text>
</comment>
<proteinExistence type="predicted"/>
<reference evidence="10" key="1">
    <citation type="journal article" date="2019" name="Int. J. Syst. Evol. Microbiol.">
        <title>The Global Catalogue of Microorganisms (GCM) 10K type strain sequencing project: providing services to taxonomists for standard genome sequencing and annotation.</title>
        <authorList>
            <consortium name="The Broad Institute Genomics Platform"/>
            <consortium name="The Broad Institute Genome Sequencing Center for Infectious Disease"/>
            <person name="Wu L."/>
            <person name="Ma J."/>
        </authorList>
    </citation>
    <scope>NUCLEOTIDE SEQUENCE [LARGE SCALE GENOMIC DNA]</scope>
    <source>
        <strain evidence="10">JCM 17137</strain>
    </source>
</reference>
<feature type="transmembrane region" description="Helical" evidence="8">
    <location>
        <begin position="139"/>
        <end position="160"/>
    </location>
</feature>
<keyword evidence="7 8" id="KW-0472">Membrane</keyword>
<feature type="transmembrane region" description="Helical" evidence="8">
    <location>
        <begin position="310"/>
        <end position="343"/>
    </location>
</feature>
<evidence type="ECO:0000256" key="5">
    <source>
        <dbReference type="ARBA" id="ARBA00022989"/>
    </source>
</evidence>
<feature type="transmembrane region" description="Helical" evidence="8">
    <location>
        <begin position="205"/>
        <end position="225"/>
    </location>
</feature>
<dbReference type="Proteomes" id="UP001500908">
    <property type="component" value="Unassembled WGS sequence"/>
</dbReference>
<evidence type="ECO:0000256" key="8">
    <source>
        <dbReference type="SAM" id="Phobius"/>
    </source>
</evidence>
<evidence type="ECO:0000256" key="7">
    <source>
        <dbReference type="ARBA" id="ARBA00023136"/>
    </source>
</evidence>
<keyword evidence="2" id="KW-0813">Transport</keyword>
<sequence length="459" mass="49013">MQTLRARRAGPERQMRLSRGWARPARLLITVFGVADLLGTGILLLPVSRSDPEAASFIDALFTSTSALFVVGLTVVDTGAYWSPFGEVVILCLIQAGGLGIMTLASLLGTVVIRRFGLRMQLNVQTETRAPYVGEVRGIVGRITATSLACEAIVALILIPRMWLVHDIAAPTALYSGMFHAVSAFNNAGLSLYSDSMTRFADDPVILIPVAMATILGGLGFPVLLELRRHLTAPRRWTLHTKLTVHTTALLFVGGMVVVTALEWTNPATLGEMGWADKVLAGSFHGIMPRSGGFNVIDVGAMRDPTLLAVIMLMFVGGGSGGTAGGIKVATFAVIWLVVWAEIRGHPHVHAYGRRLSSSAIRQALSLTFLTMTVVVVVTVILLIITPFGMTSVLFEVVSASGVVGLSTGITADLPDSAQLFLVVLMFAGRIGPITFASALALRERTRRYDLAEARPIIG</sequence>
<keyword evidence="4 8" id="KW-0812">Transmembrane</keyword>
<protein>
    <submittedName>
        <fullName evidence="9">Potassium transporter TrkG</fullName>
    </submittedName>
</protein>
<accession>A0ABP7EZ33</accession>
<dbReference type="PANTHER" id="PTHR32024">
    <property type="entry name" value="TRK SYSTEM POTASSIUM UPTAKE PROTEIN TRKG-RELATED"/>
    <property type="match status" value="1"/>
</dbReference>
<evidence type="ECO:0000256" key="3">
    <source>
        <dbReference type="ARBA" id="ARBA00022475"/>
    </source>
</evidence>
<name>A0ABP7EZ33_9ACTN</name>
<evidence type="ECO:0000313" key="9">
    <source>
        <dbReference type="EMBL" id="GAA3725953.1"/>
    </source>
</evidence>
<keyword evidence="5 8" id="KW-1133">Transmembrane helix</keyword>
<feature type="transmembrane region" description="Helical" evidence="8">
    <location>
        <begin position="364"/>
        <end position="385"/>
    </location>
</feature>
<dbReference type="PANTHER" id="PTHR32024:SF1">
    <property type="entry name" value="KTR SYSTEM POTASSIUM UPTAKE PROTEIN B"/>
    <property type="match status" value="1"/>
</dbReference>
<dbReference type="Pfam" id="PF02386">
    <property type="entry name" value="TrkH"/>
    <property type="match status" value="1"/>
</dbReference>
<dbReference type="InterPro" id="IPR003445">
    <property type="entry name" value="Cat_transpt"/>
</dbReference>
<comment type="subcellular location">
    <subcellularLocation>
        <location evidence="1">Cell membrane</location>
        <topology evidence="1">Multi-pass membrane protein</topology>
    </subcellularLocation>
</comment>